<feature type="transmembrane region" description="Helical" evidence="2">
    <location>
        <begin position="117"/>
        <end position="142"/>
    </location>
</feature>
<reference evidence="4 5" key="1">
    <citation type="submission" date="2016-06" db="EMBL/GenBank/DDBJ databases">
        <authorList>
            <person name="Kjaerup R.B."/>
            <person name="Dalgaard T.S."/>
            <person name="Juul-Madsen H.R."/>
        </authorList>
    </citation>
    <scope>NUCLEOTIDE SEQUENCE [LARGE SCALE GENOMIC DNA]</scope>
    <source>
        <strain evidence="4 5">Pb300</strain>
    </source>
</reference>
<feature type="signal peptide" evidence="3">
    <location>
        <begin position="1"/>
        <end position="27"/>
    </location>
</feature>
<evidence type="ECO:0000256" key="3">
    <source>
        <dbReference type="SAM" id="SignalP"/>
    </source>
</evidence>
<dbReference type="PANTHER" id="PTHR28029">
    <property type="entry name" value="PROTEIN ILM1"/>
    <property type="match status" value="1"/>
</dbReference>
<sequence>MGRLSSKSYIKLHALFQFALAVYLTNCQEIISDWDLEYNVNNVIRIDATPTFTRPHSPLAYCGVILLTFALFDLVLAIKLPLINQMILIISRLFDSNGNSPTMSAAANKMIRVFTSLFTHICILLAITRCLVFSIISIRIYASAPEVWMPATSAGMQDAAALDAKVNHLKNKVVLGYAVVEMMFSASTLLSLKDEPENSNLGHHKDQHDLPSPDQTVSVIKPTGKTKTALWNYLNLPRNSQAYVSAVASPTPHSLFPYTQDAYYSSSVHPQSQDSEGSLLSSGRSHWIINSQRAADLHDSGVKLWRKEDLADIEQQLAHSRTTEKFTVRRIDGSAIHIRNPMFGVQKPIWRPYVKFQEFWYLVQTTPDGPPEMYSCTYLVEWNNETMENGRSLFEKSRNQWNDSATCEAFTSQIRNLLCGNGNAKKNSSKSTAEQDPETSVIEASLIHHAIALTMADVTRSHAETGDVRVRLLAQDPLYSTEKKDVLRQIGFEVVGDHGAGGFAELDDIAPVKQIIADLARPAVIICAKPYKDPDSPRTKQMWKEYESCEFPVRPEIDLLDGSLHQLIIHARIDDQKRPR</sequence>
<dbReference type="Proteomes" id="UP000242814">
    <property type="component" value="Unassembled WGS sequence"/>
</dbReference>
<dbReference type="AlphaFoldDB" id="A0A1D2JPQ6"/>
<organism evidence="4 5">
    <name type="scientific">Paracoccidioides brasiliensis</name>
    <dbReference type="NCBI Taxonomy" id="121759"/>
    <lineage>
        <taxon>Eukaryota</taxon>
        <taxon>Fungi</taxon>
        <taxon>Dikarya</taxon>
        <taxon>Ascomycota</taxon>
        <taxon>Pezizomycotina</taxon>
        <taxon>Eurotiomycetes</taxon>
        <taxon>Eurotiomycetidae</taxon>
        <taxon>Onygenales</taxon>
        <taxon>Ajellomycetaceae</taxon>
        <taxon>Paracoccidioides</taxon>
    </lineage>
</organism>
<dbReference type="PANTHER" id="PTHR28029:SF1">
    <property type="entry name" value="PROTEIN ILM1"/>
    <property type="match status" value="1"/>
</dbReference>
<keyword evidence="2" id="KW-0812">Transmembrane</keyword>
<keyword evidence="2" id="KW-0472">Membrane</keyword>
<feature type="region of interest" description="Disordered" evidence="1">
    <location>
        <begin position="195"/>
        <end position="219"/>
    </location>
</feature>
<dbReference type="EMBL" id="LZYO01000008">
    <property type="protein sequence ID" value="ODH45064.1"/>
    <property type="molecule type" value="Genomic_DNA"/>
</dbReference>
<dbReference type="InterPro" id="IPR018815">
    <property type="entry name" value="Incr_loss_mito_DNA_1"/>
</dbReference>
<name>A0A1D2JPQ6_PARBR</name>
<keyword evidence="3" id="KW-0732">Signal</keyword>
<evidence type="ECO:0000256" key="1">
    <source>
        <dbReference type="SAM" id="MobiDB-lite"/>
    </source>
</evidence>
<comment type="caution">
    <text evidence="4">The sequence shown here is derived from an EMBL/GenBank/DDBJ whole genome shotgun (WGS) entry which is preliminary data.</text>
</comment>
<accession>A0A1D2JPQ6</accession>
<evidence type="ECO:0000313" key="4">
    <source>
        <dbReference type="EMBL" id="ODH45064.1"/>
    </source>
</evidence>
<evidence type="ECO:0000313" key="5">
    <source>
        <dbReference type="Proteomes" id="UP000242814"/>
    </source>
</evidence>
<gene>
    <name evidence="4" type="ORF">ACO22_00456</name>
</gene>
<dbReference type="VEuPathDB" id="FungiDB:PADG_11680"/>
<dbReference type="VEuPathDB" id="FungiDB:PABG_11328"/>
<evidence type="ECO:0008006" key="6">
    <source>
        <dbReference type="Google" id="ProtNLM"/>
    </source>
</evidence>
<protein>
    <recommendedName>
        <fullName evidence="6">SRR1-like domain-containing protein</fullName>
    </recommendedName>
</protein>
<keyword evidence="2" id="KW-1133">Transmembrane helix</keyword>
<evidence type="ECO:0000256" key="2">
    <source>
        <dbReference type="SAM" id="Phobius"/>
    </source>
</evidence>
<feature type="chain" id="PRO_5008902553" description="SRR1-like domain-containing protein" evidence="3">
    <location>
        <begin position="28"/>
        <end position="580"/>
    </location>
</feature>
<feature type="transmembrane region" description="Helical" evidence="2">
    <location>
        <begin position="58"/>
        <end position="82"/>
    </location>
</feature>
<dbReference type="Pfam" id="PF10311">
    <property type="entry name" value="Ilm1"/>
    <property type="match status" value="1"/>
</dbReference>
<proteinExistence type="predicted"/>